<sequence>MCGLFYGAPMDRQIVYPGQILPETTLLQMAKDAMIGNAKLAAAMLGTSTIANGFAVTPTGPASLQIVVAPGEIYSLTNIDSLAFSTLPADTTHSILKQGILLDGVTLSCPAPTTTGQSINYLVQVTYQDQDTTPVLLPYYNSANPALPYSGMGNNGLTQNTSRKGVAIVQVKAGASAATGSQTTPAPDSGYVGLYVATVAFGQTTITSGNITQYSGAPLLPSGVLQSIQSGNTTYALDIGSINTYAATFFPAITTLQDGLVLRFKAANANTGATTFSPNGIAPAAIVGGNHAALQGGEIVANSVVWVQWNSSIGGGSWVLLESSGGGLQVAPATKTQHAISAGQIQTQSVTAFTSGGVSATLTLTPVPAITSYVANQRFRVKFGVASTGTDTMNISGLGAKTIKQYDSTGAKVAAIFAANQLADIEYDGTDIVLLDQLPAPIVGIQGSVKGLTGSASGTSSTASFAADEIFVENSSSSYQVLRSVSISPNLSSSGVNGLDTGVSAVSTWYSVWVIWNGTTTAGLFSLSSTSPTMPAGYTHKARVGWVRSDATPANKYPLSFVQSGRRVNYKVASGSNLTSLPMVISGVQGSPNVPTWVSASILGIVPVTSGVGYFTARVQSPGGSVIVAPSNQYGSTSDAVNPPVLTIGVAGSSPATTGIFGFNLIFESTNIYYGSSDAAGQVRITGWEDNL</sequence>
<evidence type="ECO:0008006" key="3">
    <source>
        <dbReference type="Google" id="ProtNLM"/>
    </source>
</evidence>
<evidence type="ECO:0000313" key="1">
    <source>
        <dbReference type="EMBL" id="SEC24557.1"/>
    </source>
</evidence>
<organism evidence="1 2">
    <name type="scientific">Pseudomonas saponiphila</name>
    <dbReference type="NCBI Taxonomy" id="556534"/>
    <lineage>
        <taxon>Bacteria</taxon>
        <taxon>Pseudomonadati</taxon>
        <taxon>Pseudomonadota</taxon>
        <taxon>Gammaproteobacteria</taxon>
        <taxon>Pseudomonadales</taxon>
        <taxon>Pseudomonadaceae</taxon>
        <taxon>Pseudomonas</taxon>
    </lineage>
</organism>
<reference evidence="2" key="1">
    <citation type="submission" date="2016-10" db="EMBL/GenBank/DDBJ databases">
        <authorList>
            <person name="Varghese N."/>
            <person name="Submissions S."/>
        </authorList>
    </citation>
    <scope>NUCLEOTIDE SEQUENCE [LARGE SCALE GENOMIC DNA]</scope>
    <source>
        <strain evidence="2">DSM 9751</strain>
    </source>
</reference>
<gene>
    <name evidence="1" type="ORF">SAMN05216178_3962</name>
</gene>
<name>A0A1H4QYD7_9PSED</name>
<proteinExistence type="predicted"/>
<keyword evidence="2" id="KW-1185">Reference proteome</keyword>
<dbReference type="Proteomes" id="UP000198982">
    <property type="component" value="Unassembled WGS sequence"/>
</dbReference>
<dbReference type="AlphaFoldDB" id="A0A1H4QYD7"/>
<dbReference type="EMBL" id="FNTJ01000001">
    <property type="protein sequence ID" value="SEC24557.1"/>
    <property type="molecule type" value="Genomic_DNA"/>
</dbReference>
<evidence type="ECO:0000313" key="2">
    <source>
        <dbReference type="Proteomes" id="UP000198982"/>
    </source>
</evidence>
<accession>A0A1H4QYD7</accession>
<protein>
    <recommendedName>
        <fullName evidence="3">Phage tail-collar fibre protein</fullName>
    </recommendedName>
</protein>